<dbReference type="AlphaFoldDB" id="A0A080LST2"/>
<dbReference type="NCBIfam" id="TIGR02292">
    <property type="entry name" value="ygfB_yecA"/>
    <property type="match status" value="1"/>
</dbReference>
<dbReference type="PANTHER" id="PTHR33747">
    <property type="entry name" value="UPF0225 PROTEIN SCO1677"/>
    <property type="match status" value="1"/>
</dbReference>
<dbReference type="InterPro" id="IPR004027">
    <property type="entry name" value="SEC_C_motif"/>
</dbReference>
<proteinExistence type="predicted"/>
<comment type="caution">
    <text evidence="1">The sequence shown here is derived from an EMBL/GenBank/DDBJ whole genome shotgun (WGS) entry which is preliminary data.</text>
</comment>
<sequence length="236" mass="25783">MTIQTALTDQQLLRLEQLLEEPALAQSMRLDEVQGYLCAALSGPQATPEALWLSEALGNAEAIASAAGGEAADLLRLLATQLQAELASGEPPMLLLYAQDEDENSPSDYVPWCQAYLHGIDSAPAGWFEALGANDDKEDSDEIAYLDEQLFPLFMLTGDAAAAAAAAGEEWLSGRDLDHMRNECEEKLPQAVTNIYRFWVAQRSVRTFRHEQARIGRNEPCPCGSGMKYKRCCGTA</sequence>
<name>A0A080LST2_9PROT</name>
<dbReference type="Pfam" id="PF02810">
    <property type="entry name" value="SEC-C"/>
    <property type="match status" value="1"/>
</dbReference>
<organism evidence="1 2">
    <name type="scientific">Candidatus Accumulibacter phosphatis</name>
    <dbReference type="NCBI Taxonomy" id="327160"/>
    <lineage>
        <taxon>Bacteria</taxon>
        <taxon>Pseudomonadati</taxon>
        <taxon>Pseudomonadota</taxon>
        <taxon>Betaproteobacteria</taxon>
        <taxon>Candidatus Accumulibacter</taxon>
    </lineage>
</organism>
<dbReference type="InterPro" id="IPR036255">
    <property type="entry name" value="YgfB-like_sf"/>
</dbReference>
<dbReference type="SUPFAM" id="SSF101327">
    <property type="entry name" value="YgfB-like"/>
    <property type="match status" value="1"/>
</dbReference>
<dbReference type="EMBL" id="JDVG02000541">
    <property type="protein sequence ID" value="KFB71458.1"/>
    <property type="molecule type" value="Genomic_DNA"/>
</dbReference>
<protein>
    <submittedName>
        <fullName evidence="1">Preprotein translocase subunit SecA</fullName>
    </submittedName>
</protein>
<evidence type="ECO:0000313" key="1">
    <source>
        <dbReference type="EMBL" id="KFB71458.1"/>
    </source>
</evidence>
<dbReference type="Pfam" id="PF03695">
    <property type="entry name" value="UPF0149"/>
    <property type="match status" value="1"/>
</dbReference>
<accession>A0A080LST2</accession>
<dbReference type="PANTHER" id="PTHR33747:SF1">
    <property type="entry name" value="ADENYLATE CYCLASE-ASSOCIATED CAP C-TERMINAL DOMAIN-CONTAINING PROTEIN"/>
    <property type="match status" value="1"/>
</dbReference>
<gene>
    <name evidence="1" type="ORF">AW09_003402</name>
</gene>
<dbReference type="Gene3D" id="1.20.120.740">
    <property type="entry name" value="YgfB uncharacterised protein family UPF0149, PF03695"/>
    <property type="match status" value="1"/>
</dbReference>
<dbReference type="Gene3D" id="3.10.450.50">
    <property type="match status" value="1"/>
</dbReference>
<dbReference type="SUPFAM" id="SSF103642">
    <property type="entry name" value="Sec-C motif"/>
    <property type="match status" value="1"/>
</dbReference>
<evidence type="ECO:0000313" key="2">
    <source>
        <dbReference type="Proteomes" id="UP000020077"/>
    </source>
</evidence>
<dbReference type="Proteomes" id="UP000020077">
    <property type="component" value="Unassembled WGS sequence"/>
</dbReference>
<dbReference type="InterPro" id="IPR011978">
    <property type="entry name" value="YgfB-like"/>
</dbReference>
<reference evidence="1 2" key="1">
    <citation type="submission" date="2014-02" db="EMBL/GenBank/DDBJ databases">
        <title>Expanding our view of genomic diversity in Candidatus Accumulibacter clades.</title>
        <authorList>
            <person name="Skennerton C.T."/>
            <person name="Barr J.J."/>
            <person name="Slater F.R."/>
            <person name="Bond P.L."/>
            <person name="Tyson G.W."/>
        </authorList>
    </citation>
    <scope>NUCLEOTIDE SEQUENCE [LARGE SCALE GENOMIC DNA]</scope>
    <source>
        <strain evidence="2">BA-91</strain>
    </source>
</reference>